<name>A0A7J0CDJ5_9ACTN</name>
<dbReference type="AlphaFoldDB" id="A0A7J0CDJ5"/>
<evidence type="ECO:0000313" key="1">
    <source>
        <dbReference type="EMBL" id="GFN00591.1"/>
    </source>
</evidence>
<accession>A0A7J0CDJ5</accession>
<reference evidence="1 2" key="1">
    <citation type="submission" date="2020-05" db="EMBL/GenBank/DDBJ databases">
        <title>Whole genome shotgun sequence of Streptomyces fulvorobeus NBRC 15897.</title>
        <authorList>
            <person name="Komaki H."/>
            <person name="Tamura T."/>
        </authorList>
    </citation>
    <scope>NUCLEOTIDE SEQUENCE [LARGE SCALE GENOMIC DNA]</scope>
    <source>
        <strain evidence="1 2">NBRC 15897</strain>
    </source>
</reference>
<gene>
    <name evidence="1" type="ORF">Sfulv_54010</name>
</gene>
<protein>
    <recommendedName>
        <fullName evidence="3">Glutathione-dependent formaldehyde dehydrogenase</fullName>
    </recommendedName>
</protein>
<evidence type="ECO:0008006" key="3">
    <source>
        <dbReference type="Google" id="ProtNLM"/>
    </source>
</evidence>
<dbReference type="EMBL" id="BLWC01000001">
    <property type="protein sequence ID" value="GFN00591.1"/>
    <property type="molecule type" value="Genomic_DNA"/>
</dbReference>
<sequence length="61" mass="6783">MWGAQMHGQRYIPMLLDRVAAGELSTSHLATHSVTLNEAPSAYDMFKHKSDGCVRAVIRPE</sequence>
<dbReference type="Proteomes" id="UP000498980">
    <property type="component" value="Unassembled WGS sequence"/>
</dbReference>
<organism evidence="1 2">
    <name type="scientific">Streptomyces fulvorobeus</name>
    <dbReference type="NCBI Taxonomy" id="284028"/>
    <lineage>
        <taxon>Bacteria</taxon>
        <taxon>Bacillati</taxon>
        <taxon>Actinomycetota</taxon>
        <taxon>Actinomycetes</taxon>
        <taxon>Kitasatosporales</taxon>
        <taxon>Streptomycetaceae</taxon>
        <taxon>Streptomyces</taxon>
    </lineage>
</organism>
<dbReference type="Gene3D" id="3.90.180.10">
    <property type="entry name" value="Medium-chain alcohol dehydrogenases, catalytic domain"/>
    <property type="match status" value="1"/>
</dbReference>
<evidence type="ECO:0000313" key="2">
    <source>
        <dbReference type="Proteomes" id="UP000498980"/>
    </source>
</evidence>
<proteinExistence type="predicted"/>
<keyword evidence="2" id="KW-1185">Reference proteome</keyword>
<comment type="caution">
    <text evidence="1">The sequence shown here is derived from an EMBL/GenBank/DDBJ whole genome shotgun (WGS) entry which is preliminary data.</text>
</comment>